<keyword evidence="1" id="KW-0597">Phosphoprotein</keyword>
<dbReference type="SMART" id="SM00448">
    <property type="entry name" value="REC"/>
    <property type="match status" value="1"/>
</dbReference>
<dbReference type="AlphaFoldDB" id="A0A917IXU6"/>
<dbReference type="Pfam" id="PF00072">
    <property type="entry name" value="Response_reg"/>
    <property type="match status" value="1"/>
</dbReference>
<comment type="caution">
    <text evidence="3">The sequence shown here is derived from an EMBL/GenBank/DDBJ whole genome shotgun (WGS) entry which is preliminary data.</text>
</comment>
<dbReference type="GO" id="GO:0000160">
    <property type="term" value="P:phosphorelay signal transduction system"/>
    <property type="evidence" value="ECO:0007669"/>
    <property type="project" value="InterPro"/>
</dbReference>
<reference evidence="3" key="1">
    <citation type="journal article" date="2014" name="Int. J. Syst. Evol. Microbiol.">
        <title>Complete genome sequence of Corynebacterium casei LMG S-19264T (=DSM 44701T), isolated from a smear-ripened cheese.</title>
        <authorList>
            <consortium name="US DOE Joint Genome Institute (JGI-PGF)"/>
            <person name="Walter F."/>
            <person name="Albersmeier A."/>
            <person name="Kalinowski J."/>
            <person name="Ruckert C."/>
        </authorList>
    </citation>
    <scope>NUCLEOTIDE SEQUENCE</scope>
    <source>
        <strain evidence="3">CGMCC 1.15290</strain>
    </source>
</reference>
<feature type="modified residue" description="4-aspartylphosphate" evidence="1">
    <location>
        <position position="63"/>
    </location>
</feature>
<dbReference type="PROSITE" id="PS50110">
    <property type="entry name" value="RESPONSE_REGULATORY"/>
    <property type="match status" value="1"/>
</dbReference>
<gene>
    <name evidence="3" type="ORF">GCM10011379_20860</name>
</gene>
<evidence type="ECO:0000313" key="3">
    <source>
        <dbReference type="EMBL" id="GGH66554.1"/>
    </source>
</evidence>
<dbReference type="InterPro" id="IPR052893">
    <property type="entry name" value="TCS_response_regulator"/>
</dbReference>
<dbReference type="PANTHER" id="PTHR44520">
    <property type="entry name" value="RESPONSE REGULATOR RCP1-RELATED"/>
    <property type="match status" value="1"/>
</dbReference>
<dbReference type="EMBL" id="BMIB01000002">
    <property type="protein sequence ID" value="GGH66554.1"/>
    <property type="molecule type" value="Genomic_DNA"/>
</dbReference>
<dbReference type="PANTHER" id="PTHR44520:SF2">
    <property type="entry name" value="RESPONSE REGULATOR RCP1"/>
    <property type="match status" value="1"/>
</dbReference>
<name>A0A917IXU6_9BACT</name>
<dbReference type="CDD" id="cd00156">
    <property type="entry name" value="REC"/>
    <property type="match status" value="1"/>
</dbReference>
<evidence type="ECO:0000259" key="2">
    <source>
        <dbReference type="PROSITE" id="PS50110"/>
    </source>
</evidence>
<keyword evidence="4" id="KW-1185">Reference proteome</keyword>
<dbReference type="RefSeq" id="WP_188951970.1">
    <property type="nucleotide sequence ID" value="NZ_BMIB01000002.1"/>
</dbReference>
<proteinExistence type="predicted"/>
<protein>
    <submittedName>
        <fullName evidence="3">Response regulator</fullName>
    </submittedName>
</protein>
<reference evidence="3" key="2">
    <citation type="submission" date="2020-09" db="EMBL/GenBank/DDBJ databases">
        <authorList>
            <person name="Sun Q."/>
            <person name="Zhou Y."/>
        </authorList>
    </citation>
    <scope>NUCLEOTIDE SEQUENCE</scope>
    <source>
        <strain evidence="3">CGMCC 1.15290</strain>
    </source>
</reference>
<feature type="domain" description="Response regulatory" evidence="2">
    <location>
        <begin position="6"/>
        <end position="133"/>
    </location>
</feature>
<evidence type="ECO:0000313" key="4">
    <source>
        <dbReference type="Proteomes" id="UP000627292"/>
    </source>
</evidence>
<sequence>MNTKVLTFLVDDDAAYLYGTRKLLEYHKLCDTVLTFGNGRQVADFMKEHLYDKERTPDYILLDLEMPVMDGWQFLEEFLQMKPLLGKEVKVYIVSSSIDDRDKDKAKSISVITDYLVKPLNSAGLREIFKPAEQ</sequence>
<evidence type="ECO:0000256" key="1">
    <source>
        <dbReference type="PROSITE-ProRule" id="PRU00169"/>
    </source>
</evidence>
<organism evidence="3 4">
    <name type="scientific">Filimonas zeae</name>
    <dbReference type="NCBI Taxonomy" id="1737353"/>
    <lineage>
        <taxon>Bacteria</taxon>
        <taxon>Pseudomonadati</taxon>
        <taxon>Bacteroidota</taxon>
        <taxon>Chitinophagia</taxon>
        <taxon>Chitinophagales</taxon>
        <taxon>Chitinophagaceae</taxon>
        <taxon>Filimonas</taxon>
    </lineage>
</organism>
<dbReference type="InterPro" id="IPR011006">
    <property type="entry name" value="CheY-like_superfamily"/>
</dbReference>
<dbReference type="Proteomes" id="UP000627292">
    <property type="component" value="Unassembled WGS sequence"/>
</dbReference>
<dbReference type="Gene3D" id="3.40.50.2300">
    <property type="match status" value="1"/>
</dbReference>
<dbReference type="InterPro" id="IPR001789">
    <property type="entry name" value="Sig_transdc_resp-reg_receiver"/>
</dbReference>
<accession>A0A917IXU6</accession>
<dbReference type="SUPFAM" id="SSF52172">
    <property type="entry name" value="CheY-like"/>
    <property type="match status" value="1"/>
</dbReference>